<proteinExistence type="predicted"/>
<evidence type="ECO:0000313" key="1">
    <source>
        <dbReference type="EMBL" id="KKL25611.1"/>
    </source>
</evidence>
<protein>
    <submittedName>
        <fullName evidence="1">Uncharacterized protein</fullName>
    </submittedName>
</protein>
<comment type="caution">
    <text evidence="1">The sequence shown here is derived from an EMBL/GenBank/DDBJ whole genome shotgun (WGS) entry which is preliminary data.</text>
</comment>
<dbReference type="EMBL" id="LAZR01036152">
    <property type="protein sequence ID" value="KKL25611.1"/>
    <property type="molecule type" value="Genomic_DNA"/>
</dbReference>
<gene>
    <name evidence="1" type="ORF">LCGC14_2403560</name>
</gene>
<sequence length="54" mass="6244">MIFHENDAIIESPPFPYLSWTEGAIKKKLRQLGFDFNKEIIKVISPTGVYFEQG</sequence>
<accession>A0A0F9E6V1</accession>
<reference evidence="1" key="1">
    <citation type="journal article" date="2015" name="Nature">
        <title>Complex archaea that bridge the gap between prokaryotes and eukaryotes.</title>
        <authorList>
            <person name="Spang A."/>
            <person name="Saw J.H."/>
            <person name="Jorgensen S.L."/>
            <person name="Zaremba-Niedzwiedzka K."/>
            <person name="Martijn J."/>
            <person name="Lind A.E."/>
            <person name="van Eijk R."/>
            <person name="Schleper C."/>
            <person name="Guy L."/>
            <person name="Ettema T.J."/>
        </authorList>
    </citation>
    <scope>NUCLEOTIDE SEQUENCE</scope>
</reference>
<organism evidence="1">
    <name type="scientific">marine sediment metagenome</name>
    <dbReference type="NCBI Taxonomy" id="412755"/>
    <lineage>
        <taxon>unclassified sequences</taxon>
        <taxon>metagenomes</taxon>
        <taxon>ecological metagenomes</taxon>
    </lineage>
</organism>
<dbReference type="AlphaFoldDB" id="A0A0F9E6V1"/>
<name>A0A0F9E6V1_9ZZZZ</name>